<dbReference type="NCBIfam" id="TIGR01488">
    <property type="entry name" value="HAD-SF-IB"/>
    <property type="match status" value="1"/>
</dbReference>
<dbReference type="SFLD" id="SFLDG01137">
    <property type="entry name" value="C1.6.1:_Phosphoserine_Phosphat"/>
    <property type="match status" value="1"/>
</dbReference>
<dbReference type="PANTHER" id="PTHR43344">
    <property type="entry name" value="PHOSPHOSERINE PHOSPHATASE"/>
    <property type="match status" value="1"/>
</dbReference>
<dbReference type="Proteomes" id="UP000799429">
    <property type="component" value="Unassembled WGS sequence"/>
</dbReference>
<dbReference type="SFLD" id="SFLDG01136">
    <property type="entry name" value="C1.6:_Phosphoserine_Phosphatas"/>
    <property type="match status" value="1"/>
</dbReference>
<evidence type="ECO:0000256" key="3">
    <source>
        <dbReference type="ARBA" id="ARBA00009184"/>
    </source>
</evidence>
<dbReference type="GO" id="GO:0036424">
    <property type="term" value="F:L-phosphoserine phosphatase activity"/>
    <property type="evidence" value="ECO:0007669"/>
    <property type="project" value="InterPro"/>
</dbReference>
<dbReference type="InterPro" id="IPR004469">
    <property type="entry name" value="PSP"/>
</dbReference>
<dbReference type="Pfam" id="PF00702">
    <property type="entry name" value="Hydrolase"/>
    <property type="match status" value="1"/>
</dbReference>
<dbReference type="InterPro" id="IPR023214">
    <property type="entry name" value="HAD_sf"/>
</dbReference>
<sequence length="326" mass="35748">MSGFVATIFSSSPAQGPSHDKIPLLPSAEDFINTLVAIDIEAICAPGSFRVLSQHDDPFVIEVQFTVPPNSTLTSRKLRTHEKSLVFEKEWGVEVVYQSETVYRRHKRLAIFDMDSTLIQQEVIDEIAKVIGVEDKVSAITARAMNGELDFTASLRERCGLLKGIPSTVWEDLKPRITLTPGARNLIKSLKRLGYKTAVLSGGFTPLASWLATDLGLDYFFANHLTVSADGQTLTGEVEGDIVHAEQKRQHVIEIAKKEEILLEQSLVVGDGANDLPMMSVAGLGVAFHAKPKVQVEAPARLNTTSLTDVLYLLGLSKEDQIALLR</sequence>
<feature type="active site" description="Nucleophile" evidence="11">
    <location>
        <position position="113"/>
    </location>
</feature>
<dbReference type="EC" id="3.1.3.3" evidence="4"/>
<dbReference type="CDD" id="cd07500">
    <property type="entry name" value="HAD_PSP"/>
    <property type="match status" value="1"/>
</dbReference>
<evidence type="ECO:0000256" key="6">
    <source>
        <dbReference type="ARBA" id="ARBA00022723"/>
    </source>
</evidence>
<keyword evidence="13" id="KW-1185">Reference proteome</keyword>
<evidence type="ECO:0000256" key="10">
    <source>
        <dbReference type="ARBA" id="ARBA00031693"/>
    </source>
</evidence>
<dbReference type="GO" id="GO:0006564">
    <property type="term" value="P:L-serine biosynthetic process"/>
    <property type="evidence" value="ECO:0007669"/>
    <property type="project" value="UniProtKB-KW"/>
</dbReference>
<dbReference type="InterPro" id="IPR036412">
    <property type="entry name" value="HAD-like_sf"/>
</dbReference>
<reference evidence="12" key="1">
    <citation type="journal article" date="2020" name="Stud. Mycol.">
        <title>101 Dothideomycetes genomes: a test case for predicting lifestyles and emergence of pathogens.</title>
        <authorList>
            <person name="Haridas S."/>
            <person name="Albert R."/>
            <person name="Binder M."/>
            <person name="Bloem J."/>
            <person name="Labutti K."/>
            <person name="Salamov A."/>
            <person name="Andreopoulos B."/>
            <person name="Baker S."/>
            <person name="Barry K."/>
            <person name="Bills G."/>
            <person name="Bluhm B."/>
            <person name="Cannon C."/>
            <person name="Castanera R."/>
            <person name="Culley D."/>
            <person name="Daum C."/>
            <person name="Ezra D."/>
            <person name="Gonzalez J."/>
            <person name="Henrissat B."/>
            <person name="Kuo A."/>
            <person name="Liang C."/>
            <person name="Lipzen A."/>
            <person name="Lutzoni F."/>
            <person name="Magnuson J."/>
            <person name="Mondo S."/>
            <person name="Nolan M."/>
            <person name="Ohm R."/>
            <person name="Pangilinan J."/>
            <person name="Park H.-J."/>
            <person name="Ramirez L."/>
            <person name="Alfaro M."/>
            <person name="Sun H."/>
            <person name="Tritt A."/>
            <person name="Yoshinaga Y."/>
            <person name="Zwiers L.-H."/>
            <person name="Turgeon B."/>
            <person name="Goodwin S."/>
            <person name="Spatafora J."/>
            <person name="Crous P."/>
            <person name="Grigoriev I."/>
        </authorList>
    </citation>
    <scope>NUCLEOTIDE SEQUENCE</scope>
    <source>
        <strain evidence="12">CBS 101060</strain>
    </source>
</reference>
<evidence type="ECO:0000256" key="11">
    <source>
        <dbReference type="PIRSR" id="PIRSR604469-1"/>
    </source>
</evidence>
<keyword evidence="8" id="KW-0460">Magnesium</keyword>
<evidence type="ECO:0000256" key="4">
    <source>
        <dbReference type="ARBA" id="ARBA00012640"/>
    </source>
</evidence>
<dbReference type="NCBIfam" id="TIGR00338">
    <property type="entry name" value="serB"/>
    <property type="match status" value="1"/>
</dbReference>
<keyword evidence="5" id="KW-0028">Amino-acid biosynthesis</keyword>
<dbReference type="GO" id="GO:0000287">
    <property type="term" value="F:magnesium ion binding"/>
    <property type="evidence" value="ECO:0007669"/>
    <property type="project" value="TreeGrafter"/>
</dbReference>
<dbReference type="PANTHER" id="PTHR43344:SF2">
    <property type="entry name" value="PHOSPHOSERINE PHOSPHATASE"/>
    <property type="match status" value="1"/>
</dbReference>
<dbReference type="AlphaFoldDB" id="A0A9P4SHU0"/>
<comment type="similarity">
    <text evidence="3">Belongs to the HAD-like hydrolase superfamily. SerB family.</text>
</comment>
<feature type="active site" description="Proton donor" evidence="11">
    <location>
        <position position="115"/>
    </location>
</feature>
<comment type="caution">
    <text evidence="12">The sequence shown here is derived from an EMBL/GenBank/DDBJ whole genome shotgun (WGS) entry which is preliminary data.</text>
</comment>
<evidence type="ECO:0000256" key="2">
    <source>
        <dbReference type="ARBA" id="ARBA00005135"/>
    </source>
</evidence>
<evidence type="ECO:0000313" key="13">
    <source>
        <dbReference type="Proteomes" id="UP000799429"/>
    </source>
</evidence>
<dbReference type="SUPFAM" id="SSF56784">
    <property type="entry name" value="HAD-like"/>
    <property type="match status" value="1"/>
</dbReference>
<comment type="pathway">
    <text evidence="2">Amino-acid biosynthesis; L-serine biosynthesis; L-serine from 3-phospho-D-glycerate: step 3/3.</text>
</comment>
<proteinExistence type="inferred from homology"/>
<protein>
    <recommendedName>
        <fullName evidence="4">phosphoserine phosphatase</fullName>
        <ecNumber evidence="4">3.1.3.3</ecNumber>
    </recommendedName>
    <alternativeName>
        <fullName evidence="10">O-phosphoserine phosphohydrolase</fullName>
    </alternativeName>
</protein>
<evidence type="ECO:0000256" key="8">
    <source>
        <dbReference type="ARBA" id="ARBA00022842"/>
    </source>
</evidence>
<dbReference type="InterPro" id="IPR050582">
    <property type="entry name" value="HAD-like_SerB"/>
</dbReference>
<evidence type="ECO:0000256" key="1">
    <source>
        <dbReference type="ARBA" id="ARBA00001946"/>
    </source>
</evidence>
<evidence type="ECO:0000256" key="5">
    <source>
        <dbReference type="ARBA" id="ARBA00022605"/>
    </source>
</evidence>
<dbReference type="GO" id="GO:0005737">
    <property type="term" value="C:cytoplasm"/>
    <property type="evidence" value="ECO:0007669"/>
    <property type="project" value="TreeGrafter"/>
</dbReference>
<keyword evidence="7" id="KW-0378">Hydrolase</keyword>
<dbReference type="OrthoDB" id="27226at2759"/>
<evidence type="ECO:0000256" key="9">
    <source>
        <dbReference type="ARBA" id="ARBA00023299"/>
    </source>
</evidence>
<comment type="cofactor">
    <cofactor evidence="1">
        <name>Mg(2+)</name>
        <dbReference type="ChEBI" id="CHEBI:18420"/>
    </cofactor>
</comment>
<keyword evidence="9" id="KW-0718">Serine biosynthesis</keyword>
<dbReference type="FunFam" id="3.40.50.1000:FF:000143">
    <property type="entry name" value="Phosphoserine phosphatase serb"/>
    <property type="match status" value="1"/>
</dbReference>
<dbReference type="SFLD" id="SFLDS00003">
    <property type="entry name" value="Haloacid_Dehalogenase"/>
    <property type="match status" value="1"/>
</dbReference>
<evidence type="ECO:0000313" key="12">
    <source>
        <dbReference type="EMBL" id="KAF2842933.1"/>
    </source>
</evidence>
<organism evidence="12 13">
    <name type="scientific">Patellaria atrata CBS 101060</name>
    <dbReference type="NCBI Taxonomy" id="1346257"/>
    <lineage>
        <taxon>Eukaryota</taxon>
        <taxon>Fungi</taxon>
        <taxon>Dikarya</taxon>
        <taxon>Ascomycota</taxon>
        <taxon>Pezizomycotina</taxon>
        <taxon>Dothideomycetes</taxon>
        <taxon>Dothideomycetes incertae sedis</taxon>
        <taxon>Patellariales</taxon>
        <taxon>Patellariaceae</taxon>
        <taxon>Patellaria</taxon>
    </lineage>
</organism>
<gene>
    <name evidence="12" type="ORF">M501DRAFT_1012316</name>
</gene>
<dbReference type="EMBL" id="MU006089">
    <property type="protein sequence ID" value="KAF2842933.1"/>
    <property type="molecule type" value="Genomic_DNA"/>
</dbReference>
<evidence type="ECO:0000256" key="7">
    <source>
        <dbReference type="ARBA" id="ARBA00022801"/>
    </source>
</evidence>
<dbReference type="Gene3D" id="3.40.50.1000">
    <property type="entry name" value="HAD superfamily/HAD-like"/>
    <property type="match status" value="1"/>
</dbReference>
<dbReference type="SFLD" id="SFLDF00029">
    <property type="entry name" value="phosphoserine_phosphatase"/>
    <property type="match status" value="1"/>
</dbReference>
<keyword evidence="6" id="KW-0479">Metal-binding</keyword>
<accession>A0A9P4SHU0</accession>
<name>A0A9P4SHU0_9PEZI</name>